<reference evidence="7" key="1">
    <citation type="submission" date="2021-02" db="EMBL/GenBank/DDBJ databases">
        <authorList>
            <person name="Nowell W R."/>
        </authorList>
    </citation>
    <scope>NUCLEOTIDE SEQUENCE</scope>
</reference>
<protein>
    <recommendedName>
        <fullName evidence="6">Agenet-like domain-containing protein</fullName>
    </recommendedName>
</protein>
<comment type="caution">
    <text evidence="7">The sequence shown here is derived from an EMBL/GenBank/DDBJ whole genome shotgun (WGS) entry which is preliminary data.</text>
</comment>
<dbReference type="SMART" id="SM00322">
    <property type="entry name" value="KH"/>
    <property type="match status" value="2"/>
</dbReference>
<dbReference type="Gene3D" id="3.30.1370.10">
    <property type="entry name" value="K Homology domain, type 1"/>
    <property type="match status" value="2"/>
</dbReference>
<gene>
    <name evidence="8" type="ORF">OTI717_LOCUS15666</name>
    <name evidence="7" type="ORF">RFH988_LOCUS24908</name>
</gene>
<dbReference type="AlphaFoldDB" id="A0A814WKM6"/>
<feature type="compositionally biased region" description="Low complexity" evidence="5">
    <location>
        <begin position="433"/>
        <end position="455"/>
    </location>
</feature>
<evidence type="ECO:0000313" key="7">
    <source>
        <dbReference type="EMBL" id="CAF1206799.1"/>
    </source>
</evidence>
<evidence type="ECO:0000256" key="5">
    <source>
        <dbReference type="SAM" id="MobiDB-lite"/>
    </source>
</evidence>
<dbReference type="Pfam" id="PF05641">
    <property type="entry name" value="Agenet"/>
    <property type="match status" value="1"/>
</dbReference>
<evidence type="ECO:0000313" key="9">
    <source>
        <dbReference type="Proteomes" id="UP000663882"/>
    </source>
</evidence>
<dbReference type="GO" id="GO:0099577">
    <property type="term" value="P:regulation of translation at presynapse, modulating synaptic transmission"/>
    <property type="evidence" value="ECO:0007669"/>
    <property type="project" value="TreeGrafter"/>
</dbReference>
<dbReference type="GO" id="GO:0045182">
    <property type="term" value="F:translation regulator activity"/>
    <property type="evidence" value="ECO:0007669"/>
    <property type="project" value="TreeGrafter"/>
</dbReference>
<evidence type="ECO:0000256" key="2">
    <source>
        <dbReference type="ARBA" id="ARBA00023018"/>
    </source>
</evidence>
<evidence type="ECO:0000313" key="8">
    <source>
        <dbReference type="EMBL" id="CAF3752645.1"/>
    </source>
</evidence>
<feature type="compositionally biased region" description="Basic and acidic residues" evidence="5">
    <location>
        <begin position="555"/>
        <end position="564"/>
    </location>
</feature>
<dbReference type="CDD" id="cd22426">
    <property type="entry name" value="KH_I_FMR1_FXR_rpt2"/>
    <property type="match status" value="1"/>
</dbReference>
<proteinExistence type="predicted"/>
<feature type="compositionally biased region" description="Polar residues" evidence="5">
    <location>
        <begin position="565"/>
        <end position="578"/>
    </location>
</feature>
<comment type="subcellular location">
    <subcellularLocation>
        <location evidence="1">Cytoplasm</location>
        <location evidence="1">Stress granule</location>
    </subcellularLocation>
    <subcellularLocation>
        <location evidence="3">Synapse</location>
    </subcellularLocation>
</comment>
<feature type="compositionally biased region" description="Polar residues" evidence="5">
    <location>
        <begin position="392"/>
        <end position="412"/>
    </location>
</feature>
<organism evidence="7 9">
    <name type="scientific">Rotaria sordida</name>
    <dbReference type="NCBI Taxonomy" id="392033"/>
    <lineage>
        <taxon>Eukaryota</taxon>
        <taxon>Metazoa</taxon>
        <taxon>Spiralia</taxon>
        <taxon>Gnathifera</taxon>
        <taxon>Rotifera</taxon>
        <taxon>Eurotatoria</taxon>
        <taxon>Bdelloidea</taxon>
        <taxon>Philodinida</taxon>
        <taxon>Philodinidae</taxon>
        <taxon>Rotaria</taxon>
    </lineage>
</organism>
<dbReference type="GO" id="GO:0003730">
    <property type="term" value="F:mRNA 3'-UTR binding"/>
    <property type="evidence" value="ECO:0007669"/>
    <property type="project" value="TreeGrafter"/>
</dbReference>
<dbReference type="Pfam" id="PF17904">
    <property type="entry name" value="KH_9"/>
    <property type="match status" value="1"/>
</dbReference>
<dbReference type="GO" id="GO:0010494">
    <property type="term" value="C:cytoplasmic stress granule"/>
    <property type="evidence" value="ECO:0007669"/>
    <property type="project" value="UniProtKB-SubCell"/>
</dbReference>
<dbReference type="Proteomes" id="UP000663882">
    <property type="component" value="Unassembled WGS sequence"/>
</dbReference>
<dbReference type="PROSITE" id="PS51641">
    <property type="entry name" value="AGENET_LIKE"/>
    <property type="match status" value="1"/>
</dbReference>
<dbReference type="InterPro" id="IPR040148">
    <property type="entry name" value="FMR1"/>
</dbReference>
<feature type="domain" description="Agenet-like" evidence="6">
    <location>
        <begin position="66"/>
        <end position="120"/>
    </location>
</feature>
<dbReference type="PANTHER" id="PTHR10603">
    <property type="entry name" value="FRAGILE X MENTAL RETARDATION SYNDROME-RELATED PROTEIN"/>
    <property type="match status" value="1"/>
</dbReference>
<dbReference type="Proteomes" id="UP000663823">
    <property type="component" value="Unassembled WGS sequence"/>
</dbReference>
<feature type="compositionally biased region" description="Polar residues" evidence="5">
    <location>
        <begin position="657"/>
        <end position="670"/>
    </location>
</feature>
<dbReference type="EMBL" id="CAJNOO010001850">
    <property type="protein sequence ID" value="CAF1206799.1"/>
    <property type="molecule type" value="Genomic_DNA"/>
</dbReference>
<dbReference type="SUPFAM" id="SSF54791">
    <property type="entry name" value="Eukaryotic type KH-domain (KH-domain type I)"/>
    <property type="match status" value="2"/>
</dbReference>
<name>A0A814WKM6_9BILA</name>
<feature type="compositionally biased region" description="Polar residues" evidence="5">
    <location>
        <begin position="467"/>
        <end position="479"/>
    </location>
</feature>
<evidence type="ECO:0000256" key="3">
    <source>
        <dbReference type="ARBA" id="ARBA00034103"/>
    </source>
</evidence>
<evidence type="ECO:0000256" key="4">
    <source>
        <dbReference type="PROSITE-ProRule" id="PRU00117"/>
    </source>
</evidence>
<feature type="compositionally biased region" description="Low complexity" evidence="5">
    <location>
        <begin position="615"/>
        <end position="656"/>
    </location>
</feature>
<accession>A0A814WKM6</accession>
<dbReference type="InterPro" id="IPR008395">
    <property type="entry name" value="Agenet-like_dom"/>
</dbReference>
<dbReference type="OrthoDB" id="424249at2759"/>
<keyword evidence="4" id="KW-0694">RNA-binding</keyword>
<evidence type="ECO:0000256" key="1">
    <source>
        <dbReference type="ARBA" id="ARBA00004210"/>
    </source>
</evidence>
<dbReference type="Pfam" id="PF18336">
    <property type="entry name" value="Tudor_FRX1"/>
    <property type="match status" value="1"/>
</dbReference>
<dbReference type="Gene3D" id="2.30.30.140">
    <property type="match status" value="2"/>
</dbReference>
<dbReference type="PANTHER" id="PTHR10603:SF7">
    <property type="entry name" value="FRAGILE X MESSENGER RIBONUCLEOPROTEIN 1 HOMOLOG"/>
    <property type="match status" value="1"/>
</dbReference>
<dbReference type="GO" id="GO:0005634">
    <property type="term" value="C:nucleus"/>
    <property type="evidence" value="ECO:0007669"/>
    <property type="project" value="TreeGrafter"/>
</dbReference>
<dbReference type="GO" id="GO:0098793">
    <property type="term" value="C:presynapse"/>
    <property type="evidence" value="ECO:0007669"/>
    <property type="project" value="GOC"/>
</dbReference>
<feature type="compositionally biased region" description="Low complexity" evidence="5">
    <location>
        <begin position="681"/>
        <end position="692"/>
    </location>
</feature>
<dbReference type="GO" id="GO:0045727">
    <property type="term" value="P:positive regulation of translation"/>
    <property type="evidence" value="ECO:0007669"/>
    <property type="project" value="TreeGrafter"/>
</dbReference>
<dbReference type="InterPro" id="IPR041560">
    <property type="entry name" value="Tudor_FRM1"/>
</dbReference>
<feature type="region of interest" description="Disordered" evidence="5">
    <location>
        <begin position="525"/>
        <end position="692"/>
    </location>
</feature>
<keyword evidence="2" id="KW-0770">Synapse</keyword>
<sequence>MEDLSIEVGHPNGAYYKAYVYDVDETGIDVAYDQDFFPPTKILFSENRVRLSPAESGDIKKLSTGDPCEVLTKAKEGEPLAWWPATAKMFKGDFFVVEYDVATQGNNYSEIVSSDKIRCPNTNPSITPSTFKRVELPVSKDLQEVCSNPVNHKDFKRTTGAAIVRYDKQKDSLVVISDNDATLRRAQILSDMHFRNLRSKAKLVQETEKVSKQLERIMVNQTAKYFEKFSVKSELMGLAIGAHGSNIIKAREVPGITAIEVEDETCTIKVFGDTEKAVKEARNILEYVEDVVSIPRELIGKVIGKKGHIIQEIVDKSGVIRVKIEGDNEQQSPRDENNYPSQVPFIFVGTVESITNAKVLLDYHIASLKEFDELQEKKTQVNEQFRTIIGPQQNAGMNLTNNNMAYPSGRQQQRYESDRMSNSGNTRNYRESSYPQQRNDNNNNQQSSRRPNNYSTGIANRGRRGPGQNSYRGGTQSDAGTGDEASEYGDASSSTINTSRKYRDWAAQVESEQQHETGYSTDSMIQLNNLPRGTGGRGGRYGWKRSRPPLPIHKGYGDRRRNNDNDSTVYDTEQTNEGQQQYNDQYSSQRNNYNNNRYGPSRGARGYRSGKNRSNNNQDEYYEDNYGNSGQSQQQTSTSKKPQQSSSLNNNGLYSGDQTISDTVNGNVYNDQPKEQRMPKQQQQQQQSNGVQ</sequence>
<dbReference type="GO" id="GO:0043005">
    <property type="term" value="C:neuron projection"/>
    <property type="evidence" value="ECO:0007669"/>
    <property type="project" value="TreeGrafter"/>
</dbReference>
<feature type="region of interest" description="Disordered" evidence="5">
    <location>
        <begin position="392"/>
        <end position="496"/>
    </location>
</feature>
<dbReference type="GO" id="GO:0048170">
    <property type="term" value="P:positive regulation of long-term neuronal synaptic plasticity"/>
    <property type="evidence" value="ECO:0007669"/>
    <property type="project" value="TreeGrafter"/>
</dbReference>
<dbReference type="PROSITE" id="PS50084">
    <property type="entry name" value="KH_TYPE_1"/>
    <property type="match status" value="2"/>
</dbReference>
<dbReference type="InterPro" id="IPR004087">
    <property type="entry name" value="KH_dom"/>
</dbReference>
<feature type="compositionally biased region" description="Low complexity" evidence="5">
    <location>
        <begin position="579"/>
        <end position="598"/>
    </location>
</feature>
<dbReference type="Pfam" id="PF00013">
    <property type="entry name" value="KH_1"/>
    <property type="match status" value="2"/>
</dbReference>
<dbReference type="InterPro" id="IPR040472">
    <property type="entry name" value="FMRP_KH0"/>
</dbReference>
<dbReference type="GO" id="GO:0048513">
    <property type="term" value="P:animal organ development"/>
    <property type="evidence" value="ECO:0007669"/>
    <property type="project" value="TreeGrafter"/>
</dbReference>
<dbReference type="CDD" id="cd22425">
    <property type="entry name" value="KH_I_FMR1_FXR_rpt1"/>
    <property type="match status" value="1"/>
</dbReference>
<evidence type="ECO:0000259" key="6">
    <source>
        <dbReference type="PROSITE" id="PS51641"/>
    </source>
</evidence>
<dbReference type="CDD" id="cd22427">
    <property type="entry name" value="KH_I_FMR1_FXR_rpt3"/>
    <property type="match status" value="1"/>
</dbReference>
<dbReference type="InterPro" id="IPR004088">
    <property type="entry name" value="KH_dom_type_1"/>
</dbReference>
<dbReference type="InterPro" id="IPR036612">
    <property type="entry name" value="KH_dom_type_1_sf"/>
</dbReference>
<dbReference type="EMBL" id="CAJOAX010001877">
    <property type="protein sequence ID" value="CAF3752645.1"/>
    <property type="molecule type" value="Genomic_DNA"/>
</dbReference>
<dbReference type="GO" id="GO:0051028">
    <property type="term" value="P:mRNA transport"/>
    <property type="evidence" value="ECO:0007669"/>
    <property type="project" value="TreeGrafter"/>
</dbReference>
<dbReference type="FunFam" id="3.30.1370.10:FF:000054">
    <property type="entry name" value="Fragile X mental retardation protein 1"/>
    <property type="match status" value="1"/>
</dbReference>
<dbReference type="GO" id="GO:0043488">
    <property type="term" value="P:regulation of mRNA stability"/>
    <property type="evidence" value="ECO:0007669"/>
    <property type="project" value="TreeGrafter"/>
</dbReference>